<organism evidence="1 2">
    <name type="scientific">Flavivirga jejuensis</name>
    <dbReference type="NCBI Taxonomy" id="870487"/>
    <lineage>
        <taxon>Bacteria</taxon>
        <taxon>Pseudomonadati</taxon>
        <taxon>Bacteroidota</taxon>
        <taxon>Flavobacteriia</taxon>
        <taxon>Flavobacteriales</taxon>
        <taxon>Flavobacteriaceae</taxon>
        <taxon>Flavivirga</taxon>
    </lineage>
</organism>
<comment type="caution">
    <text evidence="1">The sequence shown here is derived from an EMBL/GenBank/DDBJ whole genome shotgun (WGS) entry which is preliminary data.</text>
</comment>
<protein>
    <submittedName>
        <fullName evidence="1">Uncharacterized protein</fullName>
    </submittedName>
</protein>
<gene>
    <name evidence="1" type="ORF">Q4Q40_09125</name>
</gene>
<dbReference type="Proteomes" id="UP001176806">
    <property type="component" value="Unassembled WGS sequence"/>
</dbReference>
<accession>A0ABT8WMG6</accession>
<keyword evidence="2" id="KW-1185">Reference proteome</keyword>
<sequence>MKKRLLILFIIIFSINTYGQKVIHKPDCIYSNISGEIEKVELTEKETILHFHVRKPRGGWIYIPSATYIESSLTNEGRLYVIKGEGVGVAEKYYLSRTAEIRYKLYFPALRKDVKEINYDESNSRGNKFIYKLDVSKNGYSFRSSKWRNMREHLDSKNKSSINNRDKQLGEVKTGKSDGDVFPEDLPKAFFGNWYDKYGTLILITTPEYIVSDFRIRYYRSIQKIGNNKFKIETTANSFEILSLDNENMIIRTDKLSSLKKKPSNNRSEFIKGNWVHKNRISKLTVTDDFFYFYDKTSENTLGSKKKRIDHVAESKSDDVIWYILYNQGEFSIYIANKINGEYVLSPRGQMETKYKKIKK</sequence>
<name>A0ABT8WMG6_9FLAO</name>
<dbReference type="EMBL" id="JAUOEL010000003">
    <property type="protein sequence ID" value="MDO5974343.1"/>
    <property type="molecule type" value="Genomic_DNA"/>
</dbReference>
<evidence type="ECO:0000313" key="2">
    <source>
        <dbReference type="Proteomes" id="UP001176806"/>
    </source>
</evidence>
<proteinExistence type="predicted"/>
<reference evidence="1" key="1">
    <citation type="submission" date="2023-07" db="EMBL/GenBank/DDBJ databases">
        <title>Two novel species in the genus Flavivirga.</title>
        <authorList>
            <person name="Kwon K."/>
        </authorList>
    </citation>
    <scope>NUCLEOTIDE SEQUENCE</scope>
    <source>
        <strain evidence="1">KACC 14158</strain>
    </source>
</reference>
<dbReference type="RefSeq" id="WP_303301485.1">
    <property type="nucleotide sequence ID" value="NZ_BAABDA010000050.1"/>
</dbReference>
<evidence type="ECO:0000313" key="1">
    <source>
        <dbReference type="EMBL" id="MDO5974343.1"/>
    </source>
</evidence>